<protein>
    <submittedName>
        <fullName evidence="2">Uncharacterized protein</fullName>
    </submittedName>
</protein>
<dbReference type="AlphaFoldDB" id="B9TEE6"/>
<accession>B9TEE6</accession>
<feature type="region of interest" description="Disordered" evidence="1">
    <location>
        <begin position="46"/>
        <end position="67"/>
    </location>
</feature>
<organism evidence="2 3">
    <name type="scientific">Ricinus communis</name>
    <name type="common">Castor bean</name>
    <dbReference type="NCBI Taxonomy" id="3988"/>
    <lineage>
        <taxon>Eukaryota</taxon>
        <taxon>Viridiplantae</taxon>
        <taxon>Streptophyta</taxon>
        <taxon>Embryophyta</taxon>
        <taxon>Tracheophyta</taxon>
        <taxon>Spermatophyta</taxon>
        <taxon>Magnoliopsida</taxon>
        <taxon>eudicotyledons</taxon>
        <taxon>Gunneridae</taxon>
        <taxon>Pentapetalae</taxon>
        <taxon>rosids</taxon>
        <taxon>fabids</taxon>
        <taxon>Malpighiales</taxon>
        <taxon>Euphorbiaceae</taxon>
        <taxon>Acalyphoideae</taxon>
        <taxon>Acalypheae</taxon>
        <taxon>Ricinus</taxon>
    </lineage>
</organism>
<feature type="non-terminal residue" evidence="2">
    <location>
        <position position="67"/>
    </location>
</feature>
<proteinExistence type="predicted"/>
<dbReference type="EMBL" id="EQ978967">
    <property type="protein sequence ID" value="EEF25769.1"/>
    <property type="molecule type" value="Genomic_DNA"/>
</dbReference>
<feature type="compositionally biased region" description="Basic residues" evidence="1">
    <location>
        <begin position="49"/>
        <end position="60"/>
    </location>
</feature>
<reference evidence="3" key="1">
    <citation type="journal article" date="2010" name="Nat. Biotechnol.">
        <title>Draft genome sequence of the oilseed species Ricinus communis.</title>
        <authorList>
            <person name="Chan A.P."/>
            <person name="Crabtree J."/>
            <person name="Zhao Q."/>
            <person name="Lorenzi H."/>
            <person name="Orvis J."/>
            <person name="Puiu D."/>
            <person name="Melake-Berhan A."/>
            <person name="Jones K.M."/>
            <person name="Redman J."/>
            <person name="Chen G."/>
            <person name="Cahoon E.B."/>
            <person name="Gedil M."/>
            <person name="Stanke M."/>
            <person name="Haas B.J."/>
            <person name="Wortman J.R."/>
            <person name="Fraser-Liggett C.M."/>
            <person name="Ravel J."/>
            <person name="Rabinowicz P.D."/>
        </authorList>
    </citation>
    <scope>NUCLEOTIDE SEQUENCE [LARGE SCALE GENOMIC DNA]</scope>
    <source>
        <strain evidence="3">cv. Hale</strain>
    </source>
</reference>
<dbReference type="InParanoid" id="B9TEE6"/>
<sequence length="67" mass="7107">MTSSAMVRRGTCSSTGDTSFASFTGSSLLGPRGWIVRRPIRSGSSVARARSRLGQLRRRSSGAMISS</sequence>
<name>B9TEE6_RICCO</name>
<keyword evidence="3" id="KW-1185">Reference proteome</keyword>
<evidence type="ECO:0000313" key="3">
    <source>
        <dbReference type="Proteomes" id="UP000008311"/>
    </source>
</evidence>
<dbReference type="Proteomes" id="UP000008311">
    <property type="component" value="Unassembled WGS sequence"/>
</dbReference>
<evidence type="ECO:0000256" key="1">
    <source>
        <dbReference type="SAM" id="MobiDB-lite"/>
    </source>
</evidence>
<gene>
    <name evidence="2" type="ORF">RCOM_1865060</name>
</gene>
<evidence type="ECO:0000313" key="2">
    <source>
        <dbReference type="EMBL" id="EEF25769.1"/>
    </source>
</evidence>